<dbReference type="Proteomes" id="UP001163324">
    <property type="component" value="Chromosome 8"/>
</dbReference>
<dbReference type="EMBL" id="CM047947">
    <property type="protein sequence ID" value="KAI9897278.1"/>
    <property type="molecule type" value="Genomic_DNA"/>
</dbReference>
<gene>
    <name evidence="1" type="ORF">N3K66_008300</name>
</gene>
<name>A0ACC0UTF6_9HYPO</name>
<accession>A0ACC0UTF6</accession>
<reference evidence="1" key="1">
    <citation type="submission" date="2022-10" db="EMBL/GenBank/DDBJ databases">
        <title>Complete Genome of Trichothecium roseum strain YXFP-22015, a Plant Pathogen Isolated from Citrus.</title>
        <authorList>
            <person name="Wang Y."/>
            <person name="Zhu L."/>
        </authorList>
    </citation>
    <scope>NUCLEOTIDE SEQUENCE</scope>
    <source>
        <strain evidence="1">YXFP-22015</strain>
    </source>
</reference>
<evidence type="ECO:0000313" key="2">
    <source>
        <dbReference type="Proteomes" id="UP001163324"/>
    </source>
</evidence>
<organism evidence="1 2">
    <name type="scientific">Trichothecium roseum</name>
    <dbReference type="NCBI Taxonomy" id="47278"/>
    <lineage>
        <taxon>Eukaryota</taxon>
        <taxon>Fungi</taxon>
        <taxon>Dikarya</taxon>
        <taxon>Ascomycota</taxon>
        <taxon>Pezizomycotina</taxon>
        <taxon>Sordariomycetes</taxon>
        <taxon>Hypocreomycetidae</taxon>
        <taxon>Hypocreales</taxon>
        <taxon>Hypocreales incertae sedis</taxon>
        <taxon>Trichothecium</taxon>
    </lineage>
</organism>
<keyword evidence="2" id="KW-1185">Reference proteome</keyword>
<protein>
    <submittedName>
        <fullName evidence="1">Uncharacterized protein</fullName>
    </submittedName>
</protein>
<comment type="caution">
    <text evidence="1">The sequence shown here is derived from an EMBL/GenBank/DDBJ whole genome shotgun (WGS) entry which is preliminary data.</text>
</comment>
<evidence type="ECO:0000313" key="1">
    <source>
        <dbReference type="EMBL" id="KAI9897278.1"/>
    </source>
</evidence>
<sequence length="323" mass="34977">MSTTATATTTAAGQQQQQSVLTLRSDAPTSQDDIFPPGTALADLSRGPNPLRGIPKFDSYDEHRRHICLHMAAVFRNWARVGFTEGISGHISVKDPEHDGLIWMNPIGKHFALMNAGDMLCLEIATGNIVGGNRTRPANNPGFYIHSEIHKARHNIHSICHAHTIAGRAWCAFGRPLDMITQDICDVYGTLAVDNEYGGIVTAEQEGQNIARALGEHGKAALLMNHGLVSVGSTVDEASFLLGLVDRSCDIQLRVEAACAGNPELKKQIISNELAAANAKMAGEKHWLYEEGQPDIQLEIELGGDQIRSGMDNLTVDTSLMSH</sequence>
<proteinExistence type="predicted"/>